<evidence type="ECO:0000313" key="1">
    <source>
        <dbReference type="EMBL" id="VDL66506.1"/>
    </source>
</evidence>
<evidence type="ECO:0000313" key="2">
    <source>
        <dbReference type="Proteomes" id="UP000271162"/>
    </source>
</evidence>
<organism evidence="3">
    <name type="scientific">Nippostrongylus brasiliensis</name>
    <name type="common">Rat hookworm</name>
    <dbReference type="NCBI Taxonomy" id="27835"/>
    <lineage>
        <taxon>Eukaryota</taxon>
        <taxon>Metazoa</taxon>
        <taxon>Ecdysozoa</taxon>
        <taxon>Nematoda</taxon>
        <taxon>Chromadorea</taxon>
        <taxon>Rhabditida</taxon>
        <taxon>Rhabditina</taxon>
        <taxon>Rhabditomorpha</taxon>
        <taxon>Strongyloidea</taxon>
        <taxon>Heligmosomidae</taxon>
        <taxon>Nippostrongylus</taxon>
    </lineage>
</organism>
<sequence>MRDACRHPLSRAINPFVPFAWCFRWKECSTNSSQKAIRSPEECLINLFDGGTFARDAKTANCQRDNDLKPPENAFFIEQAILLLIAVNVESQVEHCTCTMPHGLISVYVNFNRQVFPSIEWEPILSTKAKEELTDPGKHTRHSLAFVSGWR</sequence>
<reference evidence="1 2" key="2">
    <citation type="submission" date="2018-11" db="EMBL/GenBank/DDBJ databases">
        <authorList>
            <consortium name="Pathogen Informatics"/>
        </authorList>
    </citation>
    <scope>NUCLEOTIDE SEQUENCE [LARGE SCALE GENOMIC DNA]</scope>
</reference>
<proteinExistence type="predicted"/>
<protein>
    <submittedName>
        <fullName evidence="1 3">Uncharacterized protein</fullName>
    </submittedName>
</protein>
<accession>A0A0N4XK63</accession>
<keyword evidence="2" id="KW-1185">Reference proteome</keyword>
<name>A0A0N4XK63_NIPBR</name>
<dbReference type="EMBL" id="UYSL01003840">
    <property type="protein sequence ID" value="VDL66506.1"/>
    <property type="molecule type" value="Genomic_DNA"/>
</dbReference>
<dbReference type="AlphaFoldDB" id="A0A0N4XK63"/>
<evidence type="ECO:0000313" key="3">
    <source>
        <dbReference type="WBParaSite" id="NBR_0000291501-mRNA-1"/>
    </source>
</evidence>
<reference evidence="3" key="1">
    <citation type="submission" date="2017-02" db="UniProtKB">
        <authorList>
            <consortium name="WormBaseParasite"/>
        </authorList>
    </citation>
    <scope>IDENTIFICATION</scope>
</reference>
<gene>
    <name evidence="1" type="ORF">NBR_LOCUS2917</name>
</gene>
<dbReference type="Proteomes" id="UP000271162">
    <property type="component" value="Unassembled WGS sequence"/>
</dbReference>
<dbReference type="WBParaSite" id="NBR_0000291501-mRNA-1">
    <property type="protein sequence ID" value="NBR_0000291501-mRNA-1"/>
    <property type="gene ID" value="NBR_0000291501"/>
</dbReference>